<proteinExistence type="predicted"/>
<feature type="region of interest" description="Disordered" evidence="1">
    <location>
        <begin position="1"/>
        <end position="47"/>
    </location>
</feature>
<reference evidence="2" key="1">
    <citation type="submission" date="2014-12" db="EMBL/GenBank/DDBJ databases">
        <title>Insight into the proteome of Arion vulgaris.</title>
        <authorList>
            <person name="Aradska J."/>
            <person name="Bulat T."/>
            <person name="Smidak R."/>
            <person name="Sarate P."/>
            <person name="Gangsoo J."/>
            <person name="Sialana F."/>
            <person name="Bilban M."/>
            <person name="Lubec G."/>
        </authorList>
    </citation>
    <scope>NUCLEOTIDE SEQUENCE</scope>
    <source>
        <tissue evidence="2">Skin</tissue>
    </source>
</reference>
<organism evidence="2">
    <name type="scientific">Arion vulgaris</name>
    <dbReference type="NCBI Taxonomy" id="1028688"/>
    <lineage>
        <taxon>Eukaryota</taxon>
        <taxon>Metazoa</taxon>
        <taxon>Spiralia</taxon>
        <taxon>Lophotrochozoa</taxon>
        <taxon>Mollusca</taxon>
        <taxon>Gastropoda</taxon>
        <taxon>Heterobranchia</taxon>
        <taxon>Euthyneura</taxon>
        <taxon>Panpulmonata</taxon>
        <taxon>Eupulmonata</taxon>
        <taxon>Stylommatophora</taxon>
        <taxon>Helicina</taxon>
        <taxon>Arionoidea</taxon>
        <taxon>Arionidae</taxon>
        <taxon>Arion</taxon>
    </lineage>
</organism>
<dbReference type="AlphaFoldDB" id="A0A0B7BZ82"/>
<dbReference type="EMBL" id="HACG01051417">
    <property type="protein sequence ID" value="CEK98288.1"/>
    <property type="molecule type" value="Transcribed_RNA"/>
</dbReference>
<sequence length="79" mass="9007">PESRRKTRKYSSNRRGSRKQSGREERKQGGRQGGRRGKRDADVHDSALLDDMVVSRLYGLRNMTRNTTDIVPGHIATLL</sequence>
<evidence type="ECO:0000313" key="2">
    <source>
        <dbReference type="EMBL" id="CEK98288.1"/>
    </source>
</evidence>
<evidence type="ECO:0000256" key="1">
    <source>
        <dbReference type="SAM" id="MobiDB-lite"/>
    </source>
</evidence>
<name>A0A0B7BZ82_9EUPU</name>
<feature type="non-terminal residue" evidence="2">
    <location>
        <position position="79"/>
    </location>
</feature>
<feature type="non-terminal residue" evidence="2">
    <location>
        <position position="1"/>
    </location>
</feature>
<protein>
    <submittedName>
        <fullName evidence="2">Uncharacterized protein</fullName>
    </submittedName>
</protein>
<gene>
    <name evidence="2" type="primary">ORF218305</name>
</gene>
<accession>A0A0B7BZ82</accession>
<feature type="compositionally biased region" description="Basic residues" evidence="1">
    <location>
        <begin position="1"/>
        <end position="20"/>
    </location>
</feature>